<keyword evidence="4" id="KW-1185">Reference proteome</keyword>
<feature type="chain" id="PRO_5041710117" evidence="1">
    <location>
        <begin position="25"/>
        <end position="136"/>
    </location>
</feature>
<keyword evidence="1" id="KW-0732">Signal</keyword>
<comment type="caution">
    <text evidence="2">The sequence shown here is derived from an EMBL/GenBank/DDBJ whole genome shotgun (WGS) entry which is preliminary data.</text>
</comment>
<organism evidence="2">
    <name type="scientific">Hexamita inflata</name>
    <dbReference type="NCBI Taxonomy" id="28002"/>
    <lineage>
        <taxon>Eukaryota</taxon>
        <taxon>Metamonada</taxon>
        <taxon>Diplomonadida</taxon>
        <taxon>Hexamitidae</taxon>
        <taxon>Hexamitinae</taxon>
        <taxon>Hexamita</taxon>
    </lineage>
</organism>
<evidence type="ECO:0000313" key="4">
    <source>
        <dbReference type="Proteomes" id="UP001642409"/>
    </source>
</evidence>
<evidence type="ECO:0000313" key="2">
    <source>
        <dbReference type="EMBL" id="CAI9922000.1"/>
    </source>
</evidence>
<proteinExistence type="predicted"/>
<dbReference type="EMBL" id="CATOUU010000241">
    <property type="protein sequence ID" value="CAI9922000.1"/>
    <property type="molecule type" value="Genomic_DNA"/>
</dbReference>
<evidence type="ECO:0000256" key="1">
    <source>
        <dbReference type="SAM" id="SignalP"/>
    </source>
</evidence>
<gene>
    <name evidence="3" type="ORF">HINF_LOCUS56302</name>
    <name evidence="2" type="ORF">HINF_LOCUS9645</name>
</gene>
<reference evidence="2" key="1">
    <citation type="submission" date="2023-06" db="EMBL/GenBank/DDBJ databases">
        <authorList>
            <person name="Kurt Z."/>
        </authorList>
    </citation>
    <scope>NUCLEOTIDE SEQUENCE</scope>
</reference>
<feature type="signal peptide" evidence="1">
    <location>
        <begin position="1"/>
        <end position="24"/>
    </location>
</feature>
<dbReference type="EMBL" id="CAXDID020000303">
    <property type="protein sequence ID" value="CAL6073854.1"/>
    <property type="molecule type" value="Genomic_DNA"/>
</dbReference>
<sequence length="136" mass="15919">MNGDNTSFNALFLSLLLWLNKSITQPVIWHPCDVEVYRITSKQMRYQSVLVYKMYYISQQRIPTAKELIISTKIQIVEGINLKHINLNRKMKKLNLDFTLAVQRANSLIKQQYYDLIAFTSNIVQLFGSLNSSHYE</sequence>
<accession>A0AA86TMQ9</accession>
<dbReference type="Proteomes" id="UP001642409">
    <property type="component" value="Unassembled WGS sequence"/>
</dbReference>
<evidence type="ECO:0000313" key="3">
    <source>
        <dbReference type="EMBL" id="CAL6073854.1"/>
    </source>
</evidence>
<protein>
    <submittedName>
        <fullName evidence="3">Hypothetical_protein</fullName>
    </submittedName>
</protein>
<reference evidence="3 4" key="2">
    <citation type="submission" date="2024-07" db="EMBL/GenBank/DDBJ databases">
        <authorList>
            <person name="Akdeniz Z."/>
        </authorList>
    </citation>
    <scope>NUCLEOTIDE SEQUENCE [LARGE SCALE GENOMIC DNA]</scope>
</reference>
<dbReference type="AlphaFoldDB" id="A0AA86TMQ9"/>
<name>A0AA86TMQ9_9EUKA</name>